<accession>A0AA39XFH6</accession>
<evidence type="ECO:0000313" key="4">
    <source>
        <dbReference type="Proteomes" id="UP001175000"/>
    </source>
</evidence>
<protein>
    <recommendedName>
        <fullName evidence="5">Apple domain-containing protein</fullName>
    </recommendedName>
</protein>
<gene>
    <name evidence="3" type="ORF">B0T14DRAFT_559933</name>
</gene>
<feature type="region of interest" description="Disordered" evidence="1">
    <location>
        <begin position="164"/>
        <end position="184"/>
    </location>
</feature>
<keyword evidence="2" id="KW-0472">Membrane</keyword>
<dbReference type="Gene3D" id="3.50.4.10">
    <property type="entry name" value="Hepatocyte Growth Factor"/>
    <property type="match status" value="1"/>
</dbReference>
<evidence type="ECO:0000256" key="2">
    <source>
        <dbReference type="SAM" id="Phobius"/>
    </source>
</evidence>
<dbReference type="EMBL" id="JAULSU010000001">
    <property type="protein sequence ID" value="KAK0632220.1"/>
    <property type="molecule type" value="Genomic_DNA"/>
</dbReference>
<keyword evidence="4" id="KW-1185">Reference proteome</keyword>
<dbReference type="AlphaFoldDB" id="A0AA39XFH6"/>
<keyword evidence="2" id="KW-1133">Transmembrane helix</keyword>
<name>A0AA39XFH6_9PEZI</name>
<evidence type="ECO:0008006" key="5">
    <source>
        <dbReference type="Google" id="ProtNLM"/>
    </source>
</evidence>
<evidence type="ECO:0000313" key="3">
    <source>
        <dbReference type="EMBL" id="KAK0632220.1"/>
    </source>
</evidence>
<proteinExistence type="predicted"/>
<evidence type="ECO:0000256" key="1">
    <source>
        <dbReference type="SAM" id="MobiDB-lite"/>
    </source>
</evidence>
<keyword evidence="2" id="KW-0812">Transmembrane</keyword>
<reference evidence="3" key="1">
    <citation type="submission" date="2023-06" db="EMBL/GenBank/DDBJ databases">
        <title>Genome-scale phylogeny and comparative genomics of the fungal order Sordariales.</title>
        <authorList>
            <consortium name="Lawrence Berkeley National Laboratory"/>
            <person name="Hensen N."/>
            <person name="Bonometti L."/>
            <person name="Westerberg I."/>
            <person name="Brannstrom I.O."/>
            <person name="Guillou S."/>
            <person name="Cros-Aarteil S."/>
            <person name="Calhoun S."/>
            <person name="Haridas S."/>
            <person name="Kuo A."/>
            <person name="Mondo S."/>
            <person name="Pangilinan J."/>
            <person name="Riley R."/>
            <person name="Labutti K."/>
            <person name="Andreopoulos B."/>
            <person name="Lipzen A."/>
            <person name="Chen C."/>
            <person name="Yanf M."/>
            <person name="Daum C."/>
            <person name="Ng V."/>
            <person name="Clum A."/>
            <person name="Steindorff A."/>
            <person name="Ohm R."/>
            <person name="Martin F."/>
            <person name="Silar P."/>
            <person name="Natvig D."/>
            <person name="Lalanne C."/>
            <person name="Gautier V."/>
            <person name="Ament-Velasquez S.L."/>
            <person name="Kruys A."/>
            <person name="Hutchinson M.I."/>
            <person name="Powell A.J."/>
            <person name="Barry K."/>
            <person name="Miller A.N."/>
            <person name="Grigoriev I.V."/>
            <person name="Debuchy R."/>
            <person name="Gladieux P."/>
            <person name="Thoren M.H."/>
            <person name="Johannesson H."/>
        </authorList>
    </citation>
    <scope>NUCLEOTIDE SEQUENCE</scope>
    <source>
        <strain evidence="3">CBS 606.72</strain>
    </source>
</reference>
<comment type="caution">
    <text evidence="3">The sequence shown here is derived from an EMBL/GenBank/DDBJ whole genome shotgun (WGS) entry which is preliminary data.</text>
</comment>
<sequence>MDGNHFSPRHRPEGFSPPRAGDGQVIDNSIVMDGQLAGTSHSQQAFIPMHLLEHSAPEVVQHPVHEKYQTPPPSRHGSIYPPIQKQGSFFTPPEFEAVPPQYPGYPTALVAPPIDHQQEEEKFCGVRRKLFLILLAVGGLVLLVIAIGVGVGVGLSSSNNNNSSASAAPAVSASSTTKSTTVTAPSTTSTAASCLEATNNSQYTTSNGKTFLRLCNVDYSGVNEATDIGDLKASTFQKCIELCAAESECTGAGWGPAVAGKKYRETCWMKRDLKRSHVTPDDWYFAILLAGTTTNETAR</sequence>
<organism evidence="3 4">
    <name type="scientific">Immersiella caudata</name>
    <dbReference type="NCBI Taxonomy" id="314043"/>
    <lineage>
        <taxon>Eukaryota</taxon>
        <taxon>Fungi</taxon>
        <taxon>Dikarya</taxon>
        <taxon>Ascomycota</taxon>
        <taxon>Pezizomycotina</taxon>
        <taxon>Sordariomycetes</taxon>
        <taxon>Sordariomycetidae</taxon>
        <taxon>Sordariales</taxon>
        <taxon>Lasiosphaeriaceae</taxon>
        <taxon>Immersiella</taxon>
    </lineage>
</organism>
<dbReference type="Proteomes" id="UP001175000">
    <property type="component" value="Unassembled WGS sequence"/>
</dbReference>
<feature type="region of interest" description="Disordered" evidence="1">
    <location>
        <begin position="1"/>
        <end position="25"/>
    </location>
</feature>
<feature type="transmembrane region" description="Helical" evidence="2">
    <location>
        <begin position="130"/>
        <end position="155"/>
    </location>
</feature>